<evidence type="ECO:0000313" key="1">
    <source>
        <dbReference type="EMBL" id="QKC77881.1"/>
    </source>
</evidence>
<keyword evidence="2" id="KW-1185">Reference proteome</keyword>
<dbReference type="Proteomes" id="UP000503339">
    <property type="component" value="Chromosome"/>
</dbReference>
<dbReference type="EMBL" id="CP033361">
    <property type="protein sequence ID" value="QKC77881.1"/>
    <property type="molecule type" value="Genomic_DNA"/>
</dbReference>
<dbReference type="KEGG" id="merd:EB233_22250"/>
<accession>A0A6M7UKR8</accession>
<organism evidence="1 2">
    <name type="scientific">Mesorhizobium erdmanii</name>
    <dbReference type="NCBI Taxonomy" id="1777866"/>
    <lineage>
        <taxon>Bacteria</taxon>
        <taxon>Pseudomonadati</taxon>
        <taxon>Pseudomonadota</taxon>
        <taxon>Alphaproteobacteria</taxon>
        <taxon>Hyphomicrobiales</taxon>
        <taxon>Phyllobacteriaceae</taxon>
        <taxon>Mesorhizobium</taxon>
    </lineage>
</organism>
<name>A0A6M7UKR8_9HYPH</name>
<proteinExistence type="predicted"/>
<evidence type="ECO:0000313" key="2">
    <source>
        <dbReference type="Proteomes" id="UP000503339"/>
    </source>
</evidence>
<protein>
    <submittedName>
        <fullName evidence="1">Uncharacterized protein</fullName>
    </submittedName>
</protein>
<reference evidence="1 2" key="1">
    <citation type="submission" date="2018-10" db="EMBL/GenBank/DDBJ databases">
        <authorList>
            <person name="Perry B.J."/>
            <person name="Sullivan J.T."/>
            <person name="Murphy R.J.T."/>
            <person name="Ramsay J.P."/>
            <person name="Ronson C.W."/>
        </authorList>
    </citation>
    <scope>NUCLEOTIDE SEQUENCE [LARGE SCALE GENOMIC DNA]</scope>
    <source>
        <strain evidence="1 2">NZP2014</strain>
    </source>
</reference>
<dbReference type="AlphaFoldDB" id="A0A6M7UKR8"/>
<gene>
    <name evidence="1" type="ORF">EB233_22250</name>
</gene>
<sequence length="74" mass="8123">MSAVDLPTGSTRLSHEHTAAIDEAVEFLIIVPPLERPRPLVPALREMFGLSPFECCEAIRESHRPAIAGRSSDQ</sequence>